<evidence type="ECO:0000256" key="1">
    <source>
        <dbReference type="ARBA" id="ARBA00004613"/>
    </source>
</evidence>
<organism evidence="13 14">
    <name type="scientific">Mytilus coruscus</name>
    <name type="common">Sea mussel</name>
    <dbReference type="NCBI Taxonomy" id="42192"/>
    <lineage>
        <taxon>Eukaryota</taxon>
        <taxon>Metazoa</taxon>
        <taxon>Spiralia</taxon>
        <taxon>Lophotrochozoa</taxon>
        <taxon>Mollusca</taxon>
        <taxon>Bivalvia</taxon>
        <taxon>Autobranchia</taxon>
        <taxon>Pteriomorphia</taxon>
        <taxon>Mytilida</taxon>
        <taxon>Mytiloidea</taxon>
        <taxon>Mytilidae</taxon>
        <taxon>Mytilinae</taxon>
        <taxon>Mytilus</taxon>
    </lineage>
</organism>
<dbReference type="OrthoDB" id="6041373at2759"/>
<feature type="binding site" evidence="8">
    <location>
        <position position="326"/>
    </location>
    <ligand>
        <name>Zn(2+)</name>
        <dbReference type="ChEBI" id="CHEBI:29105"/>
        <note>ligand shared with metalloproteinase partner</note>
    </ligand>
</feature>
<comment type="subcellular location">
    <subcellularLocation>
        <location evidence="1">Secreted</location>
    </subcellularLocation>
</comment>
<dbReference type="SMART" id="SM00206">
    <property type="entry name" value="NTR"/>
    <property type="match status" value="1"/>
</dbReference>
<dbReference type="SUPFAM" id="SSF82153">
    <property type="entry name" value="FAS1 domain"/>
    <property type="match status" value="2"/>
</dbReference>
<dbReference type="PANTHER" id="PTHR10900">
    <property type="entry name" value="PERIOSTIN-RELATED"/>
    <property type="match status" value="1"/>
</dbReference>
<keyword evidence="3" id="KW-0964">Secreted</keyword>
<dbReference type="Gene3D" id="3.90.370.10">
    <property type="entry name" value="Tissue inhibitor of metalloproteinase-1. Chain B, domain 1"/>
    <property type="match status" value="1"/>
</dbReference>
<evidence type="ECO:0000256" key="10">
    <source>
        <dbReference type="SAM" id="SignalP"/>
    </source>
</evidence>
<dbReference type="InterPro" id="IPR001134">
    <property type="entry name" value="Netrin_domain"/>
</dbReference>
<feature type="domain" description="FAS1" evidence="12">
    <location>
        <begin position="15"/>
        <end position="152"/>
    </location>
</feature>
<feature type="domain" description="NTR" evidence="11">
    <location>
        <begin position="326"/>
        <end position="446"/>
    </location>
</feature>
<dbReference type="InterPro" id="IPR000782">
    <property type="entry name" value="FAS1_domain"/>
</dbReference>
<evidence type="ECO:0000256" key="8">
    <source>
        <dbReference type="PIRSR" id="PIRSR601820-1"/>
    </source>
</evidence>
<feature type="domain" description="FAS1" evidence="12">
    <location>
        <begin position="157"/>
        <end position="286"/>
    </location>
</feature>
<dbReference type="Pfam" id="PF00965">
    <property type="entry name" value="TIMP"/>
    <property type="match status" value="1"/>
</dbReference>
<gene>
    <name evidence="13" type="ORF">MCOR_45999</name>
</gene>
<dbReference type="InterPro" id="IPR008993">
    <property type="entry name" value="TIMP-like_OB-fold"/>
</dbReference>
<dbReference type="SMART" id="SM00554">
    <property type="entry name" value="FAS1"/>
    <property type="match status" value="2"/>
</dbReference>
<dbReference type="InterPro" id="IPR001820">
    <property type="entry name" value="TIMP"/>
</dbReference>
<keyword evidence="7" id="KW-0481">Metalloenzyme inhibitor</keyword>
<dbReference type="GO" id="GO:0046872">
    <property type="term" value="F:metal ion binding"/>
    <property type="evidence" value="ECO:0007669"/>
    <property type="project" value="UniProtKB-KW"/>
</dbReference>
<dbReference type="Gene3D" id="2.30.180.10">
    <property type="entry name" value="FAS1 domain"/>
    <property type="match status" value="2"/>
</dbReference>
<feature type="disulfide bond" evidence="9">
    <location>
        <begin position="330"/>
        <end position="420"/>
    </location>
</feature>
<evidence type="ECO:0000256" key="3">
    <source>
        <dbReference type="ARBA" id="ARBA00022525"/>
    </source>
</evidence>
<dbReference type="PANTHER" id="PTHR10900:SF124">
    <property type="entry name" value="FI05614P"/>
    <property type="match status" value="1"/>
</dbReference>
<reference evidence="13 14" key="1">
    <citation type="submission" date="2020-06" db="EMBL/GenBank/DDBJ databases">
        <authorList>
            <person name="Li R."/>
            <person name="Bekaert M."/>
        </authorList>
    </citation>
    <scope>NUCLEOTIDE SEQUENCE [LARGE SCALE GENOMIC DNA]</scope>
    <source>
        <strain evidence="14">wild</strain>
    </source>
</reference>
<evidence type="ECO:0000256" key="2">
    <source>
        <dbReference type="ARBA" id="ARBA00011027"/>
    </source>
</evidence>
<evidence type="ECO:0000256" key="9">
    <source>
        <dbReference type="PIRSR" id="PIRSR601820-3"/>
    </source>
</evidence>
<feature type="signal peptide" evidence="10">
    <location>
        <begin position="1"/>
        <end position="16"/>
    </location>
</feature>
<proteinExistence type="inferred from homology"/>
<evidence type="ECO:0000313" key="13">
    <source>
        <dbReference type="EMBL" id="CAC5413054.1"/>
    </source>
</evidence>
<evidence type="ECO:0008006" key="15">
    <source>
        <dbReference type="Google" id="ProtNLM"/>
    </source>
</evidence>
<dbReference type="AlphaFoldDB" id="A0A6J8DWU7"/>
<evidence type="ECO:0000259" key="12">
    <source>
        <dbReference type="PROSITE" id="PS50213"/>
    </source>
</evidence>
<keyword evidence="5" id="KW-0646">Protease inhibitor</keyword>
<name>A0A6J8DWU7_MYTCO</name>
<feature type="chain" id="PRO_5027123745" description="FAS1 domain-containing protein" evidence="10">
    <location>
        <begin position="17"/>
        <end position="493"/>
    </location>
</feature>
<comment type="similarity">
    <text evidence="2">Belongs to the protease inhibitor I35 (TIMP) family.</text>
</comment>
<evidence type="ECO:0000256" key="7">
    <source>
        <dbReference type="ARBA" id="ARBA00023215"/>
    </source>
</evidence>
<accession>A0A6J8DWU7</accession>
<evidence type="ECO:0000259" key="11">
    <source>
        <dbReference type="PROSITE" id="PS50189"/>
    </source>
</evidence>
<dbReference type="SUPFAM" id="SSF50242">
    <property type="entry name" value="TIMP-like"/>
    <property type="match status" value="1"/>
</dbReference>
<dbReference type="GO" id="GO:0031012">
    <property type="term" value="C:extracellular matrix"/>
    <property type="evidence" value="ECO:0007669"/>
    <property type="project" value="TreeGrafter"/>
</dbReference>
<feature type="disulfide bond" evidence="9">
    <location>
        <begin position="340"/>
        <end position="446"/>
    </location>
</feature>
<keyword evidence="8" id="KW-0862">Zinc</keyword>
<dbReference type="Pfam" id="PF02469">
    <property type="entry name" value="Fasciclin"/>
    <property type="match status" value="2"/>
</dbReference>
<dbReference type="InterPro" id="IPR036378">
    <property type="entry name" value="FAS1_dom_sf"/>
</dbReference>
<evidence type="ECO:0000256" key="6">
    <source>
        <dbReference type="ARBA" id="ARBA00023157"/>
    </source>
</evidence>
<dbReference type="InterPro" id="IPR050904">
    <property type="entry name" value="Adhesion/Biosynth-related"/>
</dbReference>
<dbReference type="PROSITE" id="PS50213">
    <property type="entry name" value="FAS1"/>
    <property type="match status" value="2"/>
</dbReference>
<evidence type="ECO:0000256" key="5">
    <source>
        <dbReference type="ARBA" id="ARBA00022690"/>
    </source>
</evidence>
<dbReference type="GO" id="GO:0050839">
    <property type="term" value="F:cell adhesion molecule binding"/>
    <property type="evidence" value="ECO:0007669"/>
    <property type="project" value="TreeGrafter"/>
</dbReference>
<keyword evidence="14" id="KW-1185">Reference proteome</keyword>
<sequence>MKILAFYSLCICTVYGANIIQKATSLGANTLVDLIHKAGLTSTLANGGPFTVFAPSDQAFAAVPQEILQKLQSDKALLQKVLKYHVVSGMHYADEANNELIVPSLILQMLNDSVKSRLSYKLPQVATVEGSKIILTNQNASNGVIHVLDRVMYPLPDNTLLQYVASQPNLSQLVYSVIRADLQAELAGGPFTLFAPVDSAFDKLPAGFLSDNFLTLHGSRRLMRYHYVKGTFYSSGLKDGMMVPTAEGENLRIRISNGHVMVDNARVINPDINVANGVIHIIDTFLQPSNQTTASPNVIGLWLSNVISYGYGTNQPTSWSPPTADCSQKCEFTHPQIVYCRSPVVAKIRITKYKKYGYDDAAYMIDVKDILKSPSNINLYDVKVMYTQCGASRYHPFYEDKTYLVMGRLDGAGHIVLNRCDYSISVHEMNCYQRKGVFKGAYAASCECINQIGTKSNEQCEMTKDSLCYSSYAYCYQFGGHCGWRKFWKFANC</sequence>
<dbReference type="Gene3D" id="2.40.50.120">
    <property type="match status" value="1"/>
</dbReference>
<keyword evidence="6 9" id="KW-1015">Disulfide bond</keyword>
<keyword evidence="4" id="KW-0483">Metalloprotease inhibitor</keyword>
<dbReference type="FunFam" id="2.30.180.10:FF:000032">
    <property type="entry name" value="Fasciclin domain-containing protein, putative"/>
    <property type="match status" value="2"/>
</dbReference>
<dbReference type="GO" id="GO:0005615">
    <property type="term" value="C:extracellular space"/>
    <property type="evidence" value="ECO:0007669"/>
    <property type="project" value="TreeGrafter"/>
</dbReference>
<protein>
    <recommendedName>
        <fullName evidence="15">FAS1 domain-containing protein</fullName>
    </recommendedName>
</protein>
<dbReference type="InterPro" id="IPR027465">
    <property type="entry name" value="TIMP_C"/>
</dbReference>
<dbReference type="GO" id="GO:0007155">
    <property type="term" value="P:cell adhesion"/>
    <property type="evidence" value="ECO:0007669"/>
    <property type="project" value="TreeGrafter"/>
</dbReference>
<dbReference type="GO" id="GO:0030198">
    <property type="term" value="P:extracellular matrix organization"/>
    <property type="evidence" value="ECO:0007669"/>
    <property type="project" value="TreeGrafter"/>
</dbReference>
<dbReference type="GO" id="GO:0008191">
    <property type="term" value="F:metalloendopeptidase inhibitor activity"/>
    <property type="evidence" value="ECO:0007669"/>
    <property type="project" value="InterPro"/>
</dbReference>
<keyword evidence="8" id="KW-0479">Metal-binding</keyword>
<evidence type="ECO:0000313" key="14">
    <source>
        <dbReference type="Proteomes" id="UP000507470"/>
    </source>
</evidence>
<dbReference type="EMBL" id="CACVKT020008119">
    <property type="protein sequence ID" value="CAC5413054.1"/>
    <property type="molecule type" value="Genomic_DNA"/>
</dbReference>
<evidence type="ECO:0000256" key="4">
    <source>
        <dbReference type="ARBA" id="ARBA00022608"/>
    </source>
</evidence>
<dbReference type="Proteomes" id="UP000507470">
    <property type="component" value="Unassembled WGS sequence"/>
</dbReference>
<dbReference type="PROSITE" id="PS50189">
    <property type="entry name" value="NTR"/>
    <property type="match status" value="1"/>
</dbReference>
<keyword evidence="10" id="KW-0732">Signal</keyword>